<dbReference type="CDD" id="cd06574">
    <property type="entry name" value="TM_PBP1_branched-chain-AA_like"/>
    <property type="match status" value="1"/>
</dbReference>
<reference evidence="8" key="1">
    <citation type="submission" date="2019-08" db="EMBL/GenBank/DDBJ databases">
        <title>Complete Genome Sequence of the Polysaccharide-Degrading Rumen Bacterium Pseudobutyrivibrio xylanivorans MA3014.</title>
        <authorList>
            <person name="Palevich N."/>
            <person name="Maclean P.H."/>
            <person name="Kelly W.J."/>
            <person name="Leahy S.C."/>
            <person name="Rakonjac J."/>
            <person name="Attwood G.T."/>
        </authorList>
    </citation>
    <scope>NUCLEOTIDE SEQUENCE [LARGE SCALE GENOMIC DNA]</scope>
    <source>
        <strain evidence="8">MA3014</strain>
    </source>
</reference>
<evidence type="ECO:0000313" key="8">
    <source>
        <dbReference type="Proteomes" id="UP000327030"/>
    </source>
</evidence>
<gene>
    <name evidence="7" type="ORF">FXF36_01920</name>
</gene>
<feature type="transmembrane region" description="Helical" evidence="6">
    <location>
        <begin position="216"/>
        <end position="236"/>
    </location>
</feature>
<accession>A0A5P6VS93</accession>
<keyword evidence="5 6" id="KW-0472">Membrane</keyword>
<feature type="transmembrane region" description="Helical" evidence="6">
    <location>
        <begin position="273"/>
        <end position="291"/>
    </location>
</feature>
<dbReference type="InterPro" id="IPR001851">
    <property type="entry name" value="ABC_transp_permease"/>
</dbReference>
<evidence type="ECO:0000256" key="5">
    <source>
        <dbReference type="ARBA" id="ARBA00023136"/>
    </source>
</evidence>
<feature type="transmembrane region" description="Helical" evidence="6">
    <location>
        <begin position="139"/>
        <end position="160"/>
    </location>
</feature>
<keyword evidence="4 6" id="KW-1133">Transmembrane helix</keyword>
<evidence type="ECO:0000256" key="2">
    <source>
        <dbReference type="ARBA" id="ARBA00022475"/>
    </source>
</evidence>
<name>A0A5P6VS93_PSEXY</name>
<protein>
    <submittedName>
        <fullName evidence="7">ABC transporter permease</fullName>
    </submittedName>
</protein>
<dbReference type="Proteomes" id="UP000327030">
    <property type="component" value="Chromosome 1"/>
</dbReference>
<dbReference type="AlphaFoldDB" id="A0A5P6VS93"/>
<feature type="transmembrane region" description="Helical" evidence="6">
    <location>
        <begin position="62"/>
        <end position="82"/>
    </location>
</feature>
<keyword evidence="2" id="KW-1003">Cell membrane</keyword>
<evidence type="ECO:0000256" key="1">
    <source>
        <dbReference type="ARBA" id="ARBA00004651"/>
    </source>
</evidence>
<evidence type="ECO:0000256" key="6">
    <source>
        <dbReference type="SAM" id="Phobius"/>
    </source>
</evidence>
<dbReference type="PANTHER" id="PTHR32196:SF69">
    <property type="entry name" value="BRANCHED-CHAIN AMINO ACID TRANSPORT SYSTEM, PERMEASE PROTEIN"/>
    <property type="match status" value="1"/>
</dbReference>
<feature type="transmembrane region" description="Helical" evidence="6">
    <location>
        <begin position="248"/>
        <end position="267"/>
    </location>
</feature>
<dbReference type="Pfam" id="PF02653">
    <property type="entry name" value="BPD_transp_2"/>
    <property type="match status" value="1"/>
</dbReference>
<dbReference type="OrthoDB" id="9778389at2"/>
<dbReference type="PANTHER" id="PTHR32196">
    <property type="entry name" value="ABC TRANSPORTER PERMEASE PROTEIN YPHD-RELATED-RELATED"/>
    <property type="match status" value="1"/>
</dbReference>
<proteinExistence type="predicted"/>
<dbReference type="RefSeq" id="WP_151622208.1">
    <property type="nucleotide sequence ID" value="NZ_CP043028.1"/>
</dbReference>
<organism evidence="7 8">
    <name type="scientific">Pseudobutyrivibrio xylanivorans</name>
    <dbReference type="NCBI Taxonomy" id="185007"/>
    <lineage>
        <taxon>Bacteria</taxon>
        <taxon>Bacillati</taxon>
        <taxon>Bacillota</taxon>
        <taxon>Clostridia</taxon>
        <taxon>Lachnospirales</taxon>
        <taxon>Lachnospiraceae</taxon>
        <taxon>Pseudobutyrivibrio</taxon>
    </lineage>
</organism>
<evidence type="ECO:0000256" key="4">
    <source>
        <dbReference type="ARBA" id="ARBA00022989"/>
    </source>
</evidence>
<dbReference type="EMBL" id="CP043028">
    <property type="protein sequence ID" value="QFJ53711.1"/>
    <property type="molecule type" value="Genomic_DNA"/>
</dbReference>
<evidence type="ECO:0000313" key="7">
    <source>
        <dbReference type="EMBL" id="QFJ53711.1"/>
    </source>
</evidence>
<sequence length="317" mass="33218">MSTIFTISIFQSALELGCIYALVALALFISFTILNIADLTTDGCFTLGCAVGAMVTLAGHPFLALIAAMVSGAVAGFVTAFLQTRLGVESILAGIIVNTGLYTINIAVMGFSSLTNLFGCDTIFSLGKDGAMNAIFGDWYKVILVVAIVAVIALALWWFLGTTLGMSIRATGDNAEMVKSSSINPTFTITVGLCLANSLTGLSGALIAQYQKSADINIGTGMVTIALASLIIGQTLIGNKGTTIRRILGTILGSVLYRFIVAIALRLSVPAEALKLVSAIIVAVAIAAPYVRRKTALKKREFANYRAGQSKEVKENA</sequence>
<feature type="transmembrane region" description="Helical" evidence="6">
    <location>
        <begin position="187"/>
        <end position="210"/>
    </location>
</feature>
<feature type="transmembrane region" description="Helical" evidence="6">
    <location>
        <begin position="91"/>
        <end position="119"/>
    </location>
</feature>
<evidence type="ECO:0000256" key="3">
    <source>
        <dbReference type="ARBA" id="ARBA00022692"/>
    </source>
</evidence>
<keyword evidence="3 6" id="KW-0812">Transmembrane</keyword>
<feature type="transmembrane region" description="Helical" evidence="6">
    <location>
        <begin position="12"/>
        <end position="37"/>
    </location>
</feature>
<dbReference type="GO" id="GO:0022857">
    <property type="term" value="F:transmembrane transporter activity"/>
    <property type="evidence" value="ECO:0007669"/>
    <property type="project" value="InterPro"/>
</dbReference>
<dbReference type="KEGG" id="pxv:FXF36_01920"/>
<comment type="subcellular location">
    <subcellularLocation>
        <location evidence="1">Cell membrane</location>
        <topology evidence="1">Multi-pass membrane protein</topology>
    </subcellularLocation>
</comment>
<dbReference type="GO" id="GO:0005886">
    <property type="term" value="C:plasma membrane"/>
    <property type="evidence" value="ECO:0007669"/>
    <property type="project" value="UniProtKB-SubCell"/>
</dbReference>